<evidence type="ECO:0000256" key="1">
    <source>
        <dbReference type="ARBA" id="ARBA00022670"/>
    </source>
</evidence>
<keyword evidence="11" id="KW-1185">Reference proteome</keyword>
<name>A0A2K6TJ07_SAIBB</name>
<dbReference type="STRING" id="39432.ENSSBOP00000019595"/>
<dbReference type="PROSITE" id="PS00134">
    <property type="entry name" value="TRYPSIN_HIS"/>
    <property type="match status" value="1"/>
</dbReference>
<keyword evidence="4 7" id="KW-0720">Serine protease</keyword>
<dbReference type="PRINTS" id="PR00722">
    <property type="entry name" value="CHYMOTRYPSIN"/>
</dbReference>
<evidence type="ECO:0000256" key="8">
    <source>
        <dbReference type="SAM" id="SignalP"/>
    </source>
</evidence>
<accession>A0A2K6TJ07</accession>
<feature type="signal peptide" evidence="8">
    <location>
        <begin position="1"/>
        <end position="19"/>
    </location>
</feature>
<evidence type="ECO:0000256" key="4">
    <source>
        <dbReference type="ARBA" id="ARBA00022825"/>
    </source>
</evidence>
<dbReference type="InterPro" id="IPR001314">
    <property type="entry name" value="Peptidase_S1A"/>
</dbReference>
<evidence type="ECO:0000256" key="6">
    <source>
        <dbReference type="ARBA" id="ARBA00023157"/>
    </source>
</evidence>
<dbReference type="SUPFAM" id="SSF50494">
    <property type="entry name" value="Trypsin-like serine proteases"/>
    <property type="match status" value="1"/>
</dbReference>
<dbReference type="GeneID" id="101038921"/>
<dbReference type="PROSITE" id="PS50240">
    <property type="entry name" value="TRYPSIN_DOM"/>
    <property type="match status" value="1"/>
</dbReference>
<dbReference type="Gene3D" id="2.40.10.10">
    <property type="entry name" value="Trypsin-like serine proteases"/>
    <property type="match status" value="2"/>
</dbReference>
<evidence type="ECO:0000256" key="3">
    <source>
        <dbReference type="ARBA" id="ARBA00022801"/>
    </source>
</evidence>
<evidence type="ECO:0000313" key="10">
    <source>
        <dbReference type="Ensembl" id="ENSSBOP00000019595.1"/>
    </source>
</evidence>
<proteinExistence type="predicted"/>
<dbReference type="InterPro" id="IPR009003">
    <property type="entry name" value="Peptidase_S1_PA"/>
</dbReference>
<dbReference type="InterPro" id="IPR043504">
    <property type="entry name" value="Peptidase_S1_PA_chymotrypsin"/>
</dbReference>
<evidence type="ECO:0000256" key="7">
    <source>
        <dbReference type="RuleBase" id="RU363034"/>
    </source>
</evidence>
<dbReference type="Pfam" id="PF00089">
    <property type="entry name" value="Trypsin"/>
    <property type="match status" value="1"/>
</dbReference>
<dbReference type="GeneTree" id="ENSGT01030000234551"/>
<dbReference type="GO" id="GO:0005737">
    <property type="term" value="C:cytoplasm"/>
    <property type="evidence" value="ECO:0007669"/>
    <property type="project" value="TreeGrafter"/>
</dbReference>
<dbReference type="PANTHER" id="PTHR24271:SF70">
    <property type="entry name" value="GRANZYME H"/>
    <property type="match status" value="1"/>
</dbReference>
<keyword evidence="5" id="KW-0865">Zymogen</keyword>
<evidence type="ECO:0000313" key="11">
    <source>
        <dbReference type="Proteomes" id="UP000233220"/>
    </source>
</evidence>
<dbReference type="OMA" id="DQECEYV"/>
<dbReference type="Proteomes" id="UP000233220">
    <property type="component" value="Unplaced"/>
</dbReference>
<dbReference type="Ensembl" id="ENSSBOT00000036416.1">
    <property type="protein sequence ID" value="ENSSBOP00000019595.1"/>
    <property type="gene ID" value="ENSSBOG00000026395.1"/>
</dbReference>
<dbReference type="GO" id="GO:0004252">
    <property type="term" value="F:serine-type endopeptidase activity"/>
    <property type="evidence" value="ECO:0007669"/>
    <property type="project" value="InterPro"/>
</dbReference>
<dbReference type="SMART" id="SM00020">
    <property type="entry name" value="Tryp_SPc"/>
    <property type="match status" value="1"/>
</dbReference>
<dbReference type="CDD" id="cd00190">
    <property type="entry name" value="Tryp_SPc"/>
    <property type="match status" value="1"/>
</dbReference>
<dbReference type="InterPro" id="IPR018114">
    <property type="entry name" value="TRYPSIN_HIS"/>
</dbReference>
<evidence type="ECO:0000256" key="2">
    <source>
        <dbReference type="ARBA" id="ARBA00022729"/>
    </source>
</evidence>
<dbReference type="PROSITE" id="PS00135">
    <property type="entry name" value="TRYPSIN_SER"/>
    <property type="match status" value="1"/>
</dbReference>
<reference evidence="10" key="1">
    <citation type="submission" date="2025-08" db="UniProtKB">
        <authorList>
            <consortium name="Ensembl"/>
        </authorList>
    </citation>
    <scope>IDENTIFICATION</scope>
</reference>
<evidence type="ECO:0000256" key="5">
    <source>
        <dbReference type="ARBA" id="ARBA00023145"/>
    </source>
</evidence>
<dbReference type="AlphaFoldDB" id="A0A2K6TJ07"/>
<dbReference type="GO" id="GO:0006508">
    <property type="term" value="P:proteolysis"/>
    <property type="evidence" value="ECO:0007669"/>
    <property type="project" value="UniProtKB-KW"/>
</dbReference>
<sequence length="250" mass="27801">MQPFLLLLAFLLPPGTGTAFLSEEIIGGHEAKPHSRPYMAFVQFLDKKSKKRCGGILVRKDFVMTAAHCWGSSINVTLGAHNIKEQERTQQFIPVKRAIPHPAYNPENFSSDIMLLKLERKAKQTYAVQPLRLPSSKAQVKPGQVCSVAGWGRVSMDTLATTLQEVLLTVQKDQECEYVFHAYYSRATEICVGDPEKTKTGFKGDSGGPLVCKNVVQGIFSYGKNNGTPPGVYIKVSHFLPWIKRTMKCL</sequence>
<organism evidence="10 11">
    <name type="scientific">Saimiri boliviensis boliviensis</name>
    <name type="common">Bolivian squirrel monkey</name>
    <dbReference type="NCBI Taxonomy" id="39432"/>
    <lineage>
        <taxon>Eukaryota</taxon>
        <taxon>Metazoa</taxon>
        <taxon>Chordata</taxon>
        <taxon>Craniata</taxon>
        <taxon>Vertebrata</taxon>
        <taxon>Euteleostomi</taxon>
        <taxon>Mammalia</taxon>
        <taxon>Eutheria</taxon>
        <taxon>Euarchontoglires</taxon>
        <taxon>Primates</taxon>
        <taxon>Haplorrhini</taxon>
        <taxon>Platyrrhini</taxon>
        <taxon>Cebidae</taxon>
        <taxon>Saimiriinae</taxon>
        <taxon>Saimiri</taxon>
    </lineage>
</organism>
<evidence type="ECO:0000259" key="9">
    <source>
        <dbReference type="PROSITE" id="PS50240"/>
    </source>
</evidence>
<keyword evidence="1 7" id="KW-0645">Protease</keyword>
<dbReference type="OrthoDB" id="5565075at2759"/>
<keyword evidence="2 8" id="KW-0732">Signal</keyword>
<protein>
    <submittedName>
        <fullName evidence="10">Granzyme H</fullName>
    </submittedName>
</protein>
<dbReference type="InterPro" id="IPR001254">
    <property type="entry name" value="Trypsin_dom"/>
</dbReference>
<keyword evidence="6" id="KW-1015">Disulfide bond</keyword>
<dbReference type="InterPro" id="IPR033116">
    <property type="entry name" value="TRYPSIN_SER"/>
</dbReference>
<reference evidence="10" key="2">
    <citation type="submission" date="2025-09" db="UniProtKB">
        <authorList>
            <consortium name="Ensembl"/>
        </authorList>
    </citation>
    <scope>IDENTIFICATION</scope>
</reference>
<feature type="domain" description="Peptidase S1" evidence="9">
    <location>
        <begin position="25"/>
        <end position="248"/>
    </location>
</feature>
<keyword evidence="3 7" id="KW-0378">Hydrolase</keyword>
<feature type="chain" id="PRO_5014478092" evidence="8">
    <location>
        <begin position="20"/>
        <end position="250"/>
    </location>
</feature>
<dbReference type="FunFam" id="2.40.10.10:FF:000014">
    <property type="entry name" value="Complement factor D"/>
    <property type="match status" value="1"/>
</dbReference>
<dbReference type="PANTHER" id="PTHR24271">
    <property type="entry name" value="KALLIKREIN-RELATED"/>
    <property type="match status" value="1"/>
</dbReference>
<gene>
    <name evidence="10" type="primary">GZMH</name>
</gene>